<dbReference type="AlphaFoldDB" id="A0A975CFL1"/>
<dbReference type="GO" id="GO:0032993">
    <property type="term" value="C:protein-DNA complex"/>
    <property type="evidence" value="ECO:0007669"/>
    <property type="project" value="TreeGrafter"/>
</dbReference>
<dbReference type="Pfam" id="PF04397">
    <property type="entry name" value="LytTR"/>
    <property type="match status" value="1"/>
</dbReference>
<dbReference type="PANTHER" id="PTHR48111">
    <property type="entry name" value="REGULATOR OF RPOS"/>
    <property type="match status" value="1"/>
</dbReference>
<keyword evidence="6" id="KW-1185">Reference proteome</keyword>
<gene>
    <name evidence="5" type="ORF">J1M35_12395</name>
</gene>
<dbReference type="GO" id="GO:0000156">
    <property type="term" value="F:phosphorelay response regulator activity"/>
    <property type="evidence" value="ECO:0007669"/>
    <property type="project" value="TreeGrafter"/>
</dbReference>
<dbReference type="GO" id="GO:0000976">
    <property type="term" value="F:transcription cis-regulatory region binding"/>
    <property type="evidence" value="ECO:0007669"/>
    <property type="project" value="TreeGrafter"/>
</dbReference>
<organism evidence="5 6">
    <name type="scientific">Ottowia testudinis</name>
    <dbReference type="NCBI Taxonomy" id="2816950"/>
    <lineage>
        <taxon>Bacteria</taxon>
        <taxon>Pseudomonadati</taxon>
        <taxon>Pseudomonadota</taxon>
        <taxon>Betaproteobacteria</taxon>
        <taxon>Burkholderiales</taxon>
        <taxon>Comamonadaceae</taxon>
        <taxon>Ottowia</taxon>
    </lineage>
</organism>
<dbReference type="Gene3D" id="3.40.50.2300">
    <property type="match status" value="1"/>
</dbReference>
<sequence>MTNPSRPTALIAEDEPLLAAALAAELARAWPELRIAATVGDGTSAVEQALKLRPDVLFFDIRMPGMSGLEAAAELADAWDESAAPFPALVFVTAYEQYAVQAFDAQALDYLVKPVQPDRLKRCVEKLRAAPSIRADRPAPGALLDDTARQLQQLMAALQPGAAAASPAQPRLRQLPVSPTGNGGQVIRMVPLADVLFLQAADKYVRVVTATGDHLLRTPLKDLLPQLDPHAFWQIHRSTAVRADAIDTVQRDEAGKLSLTVRGSGERLAVSRVYGYLFRAL</sequence>
<dbReference type="Pfam" id="PF00072">
    <property type="entry name" value="Response_reg"/>
    <property type="match status" value="1"/>
</dbReference>
<dbReference type="Gene3D" id="2.40.50.1020">
    <property type="entry name" value="LytTr DNA-binding domain"/>
    <property type="match status" value="1"/>
</dbReference>
<dbReference type="InterPro" id="IPR011006">
    <property type="entry name" value="CheY-like_superfamily"/>
</dbReference>
<dbReference type="InterPro" id="IPR007492">
    <property type="entry name" value="LytTR_DNA-bd_dom"/>
</dbReference>
<feature type="modified residue" description="4-aspartylphosphate" evidence="2">
    <location>
        <position position="60"/>
    </location>
</feature>
<dbReference type="PROSITE" id="PS50110">
    <property type="entry name" value="RESPONSE_REGULATORY"/>
    <property type="match status" value="1"/>
</dbReference>
<dbReference type="SUPFAM" id="SSF52172">
    <property type="entry name" value="CheY-like"/>
    <property type="match status" value="1"/>
</dbReference>
<dbReference type="EMBL" id="CP071796">
    <property type="protein sequence ID" value="QTD43942.1"/>
    <property type="molecule type" value="Genomic_DNA"/>
</dbReference>
<feature type="domain" description="Response regulatory" evidence="3">
    <location>
        <begin position="8"/>
        <end position="128"/>
    </location>
</feature>
<keyword evidence="2" id="KW-0597">Phosphoprotein</keyword>
<dbReference type="PROSITE" id="PS50930">
    <property type="entry name" value="HTH_LYTTR"/>
    <property type="match status" value="1"/>
</dbReference>
<evidence type="ECO:0000313" key="5">
    <source>
        <dbReference type="EMBL" id="QTD43942.1"/>
    </source>
</evidence>
<dbReference type="SMART" id="SM00850">
    <property type="entry name" value="LytTR"/>
    <property type="match status" value="1"/>
</dbReference>
<accession>A0A975CFL1</accession>
<dbReference type="InterPro" id="IPR039420">
    <property type="entry name" value="WalR-like"/>
</dbReference>
<dbReference type="GO" id="GO:0006355">
    <property type="term" value="P:regulation of DNA-templated transcription"/>
    <property type="evidence" value="ECO:0007669"/>
    <property type="project" value="TreeGrafter"/>
</dbReference>
<evidence type="ECO:0000256" key="2">
    <source>
        <dbReference type="PROSITE-ProRule" id="PRU00169"/>
    </source>
</evidence>
<dbReference type="KEGG" id="otd:J1M35_12395"/>
<evidence type="ECO:0000256" key="1">
    <source>
        <dbReference type="ARBA" id="ARBA00023125"/>
    </source>
</evidence>
<dbReference type="RefSeq" id="WP_208007350.1">
    <property type="nucleotide sequence ID" value="NZ_CP071796.1"/>
</dbReference>
<reference evidence="5" key="1">
    <citation type="submission" date="2021-03" db="EMBL/GenBank/DDBJ databases">
        <title>Ottowia sp. 27C isolated from the cloaca of a Giant Asian pond turtle (Heosemys grandis).</title>
        <authorList>
            <person name="Spergser J."/>
            <person name="Busse H.-J."/>
        </authorList>
    </citation>
    <scope>NUCLEOTIDE SEQUENCE</scope>
    <source>
        <strain evidence="5">27C</strain>
    </source>
</reference>
<dbReference type="GO" id="GO:0005829">
    <property type="term" value="C:cytosol"/>
    <property type="evidence" value="ECO:0007669"/>
    <property type="project" value="TreeGrafter"/>
</dbReference>
<dbReference type="InterPro" id="IPR001789">
    <property type="entry name" value="Sig_transdc_resp-reg_receiver"/>
</dbReference>
<feature type="domain" description="HTH LytTR-type" evidence="4">
    <location>
        <begin position="189"/>
        <end position="281"/>
    </location>
</feature>
<evidence type="ECO:0000259" key="3">
    <source>
        <dbReference type="PROSITE" id="PS50110"/>
    </source>
</evidence>
<dbReference type="Proteomes" id="UP000663903">
    <property type="component" value="Chromosome"/>
</dbReference>
<dbReference type="PANTHER" id="PTHR48111:SF69">
    <property type="entry name" value="RESPONSE REGULATOR RECEIVER"/>
    <property type="match status" value="1"/>
</dbReference>
<protein>
    <submittedName>
        <fullName evidence="5">Response regulator transcription factor</fullName>
    </submittedName>
</protein>
<name>A0A975CFL1_9BURK</name>
<dbReference type="SMART" id="SM00448">
    <property type="entry name" value="REC"/>
    <property type="match status" value="1"/>
</dbReference>
<proteinExistence type="predicted"/>
<keyword evidence="1" id="KW-0238">DNA-binding</keyword>
<evidence type="ECO:0000313" key="6">
    <source>
        <dbReference type="Proteomes" id="UP000663903"/>
    </source>
</evidence>
<evidence type="ECO:0000259" key="4">
    <source>
        <dbReference type="PROSITE" id="PS50930"/>
    </source>
</evidence>